<evidence type="ECO:0000256" key="7">
    <source>
        <dbReference type="ARBA" id="ARBA00023211"/>
    </source>
</evidence>
<keyword evidence="8" id="KW-0539">Nucleus</keyword>
<comment type="similarity">
    <text evidence="2 8">Belongs to the FAN1 family.</text>
</comment>
<keyword evidence="6 8" id="KW-0460">Magnesium</keyword>
<organism evidence="11 12">
    <name type="scientific">Marasmius crinis-equi</name>
    <dbReference type="NCBI Taxonomy" id="585013"/>
    <lineage>
        <taxon>Eukaryota</taxon>
        <taxon>Fungi</taxon>
        <taxon>Dikarya</taxon>
        <taxon>Basidiomycota</taxon>
        <taxon>Agaricomycotina</taxon>
        <taxon>Agaricomycetes</taxon>
        <taxon>Agaricomycetidae</taxon>
        <taxon>Agaricales</taxon>
        <taxon>Marasmiineae</taxon>
        <taxon>Marasmiaceae</taxon>
        <taxon>Marasmius</taxon>
    </lineage>
</organism>
<evidence type="ECO:0000256" key="6">
    <source>
        <dbReference type="ARBA" id="ARBA00022842"/>
    </source>
</evidence>
<proteinExistence type="inferred from homology"/>
<feature type="region of interest" description="Disordered" evidence="9">
    <location>
        <begin position="863"/>
        <end position="957"/>
    </location>
</feature>
<dbReference type="Pfam" id="PF08774">
    <property type="entry name" value="VRR_NUC"/>
    <property type="match status" value="1"/>
</dbReference>
<dbReference type="CDD" id="cd22326">
    <property type="entry name" value="FAN1-like"/>
    <property type="match status" value="1"/>
</dbReference>
<dbReference type="EMBL" id="JBAHYK010000394">
    <property type="protein sequence ID" value="KAL0574476.1"/>
    <property type="molecule type" value="Genomic_DNA"/>
</dbReference>
<keyword evidence="3 8" id="KW-0540">Nuclease</keyword>
<feature type="region of interest" description="Disordered" evidence="9">
    <location>
        <begin position="374"/>
        <end position="395"/>
    </location>
</feature>
<feature type="region of interest" description="Disordered" evidence="9">
    <location>
        <begin position="19"/>
        <end position="50"/>
    </location>
</feature>
<reference evidence="11 12" key="1">
    <citation type="submission" date="2024-02" db="EMBL/GenBank/DDBJ databases">
        <title>A draft genome for the cacao thread blight pathogen Marasmius crinis-equi.</title>
        <authorList>
            <person name="Cohen S.P."/>
            <person name="Baruah I.K."/>
            <person name="Amoako-Attah I."/>
            <person name="Bukari Y."/>
            <person name="Meinhardt L.W."/>
            <person name="Bailey B.A."/>
        </authorList>
    </citation>
    <scope>NUCLEOTIDE SEQUENCE [LARGE SCALE GENOMIC DNA]</scope>
    <source>
        <strain evidence="11 12">GH-76</strain>
    </source>
</reference>
<dbReference type="Gene3D" id="3.40.1350.10">
    <property type="match status" value="1"/>
</dbReference>
<evidence type="ECO:0000313" key="12">
    <source>
        <dbReference type="Proteomes" id="UP001465976"/>
    </source>
</evidence>
<dbReference type="EC" id="3.1.4.1" evidence="8"/>
<evidence type="ECO:0000256" key="9">
    <source>
        <dbReference type="SAM" id="MobiDB-lite"/>
    </source>
</evidence>
<keyword evidence="7 8" id="KW-0464">Manganese</keyword>
<keyword evidence="5 8" id="KW-0378">Hydrolase</keyword>
<protein>
    <recommendedName>
        <fullName evidence="8">Fanconi-associated nuclease</fullName>
        <ecNumber evidence="8">3.1.4.1</ecNumber>
    </recommendedName>
</protein>
<evidence type="ECO:0000256" key="5">
    <source>
        <dbReference type="ARBA" id="ARBA00022801"/>
    </source>
</evidence>
<dbReference type="InterPro" id="IPR049126">
    <property type="entry name" value="FAN1-like_TPR"/>
</dbReference>
<evidence type="ECO:0000256" key="2">
    <source>
        <dbReference type="ARBA" id="ARBA00005533"/>
    </source>
</evidence>
<evidence type="ECO:0000256" key="3">
    <source>
        <dbReference type="ARBA" id="ARBA00022722"/>
    </source>
</evidence>
<dbReference type="InterPro" id="IPR033315">
    <property type="entry name" value="Fan1-like"/>
</dbReference>
<dbReference type="PANTHER" id="PTHR15749:SF4">
    <property type="entry name" value="FANCONI-ASSOCIATED NUCLEASE 1"/>
    <property type="match status" value="1"/>
</dbReference>
<name>A0ABR3FGS6_9AGAR</name>
<comment type="function">
    <text evidence="8">Nuclease required for the repair of DNA interstrand cross-links (ICL). Acts as a 5'-3' exonuclease that anchors at a cut end of DNA and cleaves DNA successively at every third nucleotide, allowing to excise an ICL from one strand through flanking incisions.</text>
</comment>
<feature type="compositionally biased region" description="Basic and acidic residues" evidence="9">
    <location>
        <begin position="869"/>
        <end position="878"/>
    </location>
</feature>
<evidence type="ECO:0000256" key="8">
    <source>
        <dbReference type="RuleBase" id="RU365033"/>
    </source>
</evidence>
<dbReference type="PANTHER" id="PTHR15749">
    <property type="entry name" value="FANCONI-ASSOCIATED NUCLEASE 1"/>
    <property type="match status" value="1"/>
</dbReference>
<feature type="region of interest" description="Disordered" evidence="9">
    <location>
        <begin position="554"/>
        <end position="610"/>
    </location>
</feature>
<feature type="compositionally biased region" description="Low complexity" evidence="9">
    <location>
        <begin position="579"/>
        <end position="593"/>
    </location>
</feature>
<evidence type="ECO:0000256" key="1">
    <source>
        <dbReference type="ARBA" id="ARBA00000983"/>
    </source>
</evidence>
<comment type="cofactor">
    <cofactor evidence="8">
        <name>Mg(2+)</name>
        <dbReference type="ChEBI" id="CHEBI:18420"/>
    </cofactor>
    <cofactor evidence="8">
        <name>Mn(2+)</name>
        <dbReference type="ChEBI" id="CHEBI:29035"/>
    </cofactor>
</comment>
<feature type="compositionally biased region" description="Basic and acidic residues" evidence="9">
    <location>
        <begin position="554"/>
        <end position="565"/>
    </location>
</feature>
<dbReference type="InterPro" id="IPR014883">
    <property type="entry name" value="VRR_NUC"/>
</dbReference>
<dbReference type="SMART" id="SM00990">
    <property type="entry name" value="VRR_NUC"/>
    <property type="match status" value="1"/>
</dbReference>
<keyword evidence="12" id="KW-1185">Reference proteome</keyword>
<accession>A0ABR3FGS6</accession>
<comment type="catalytic activity">
    <reaction evidence="1 8">
        <text>Hydrolytically removes 5'-nucleotides successively from the 3'-hydroxy termini of 3'-hydroxy-terminated oligonucleotides.</text>
        <dbReference type="EC" id="3.1.4.1"/>
    </reaction>
</comment>
<comment type="caution">
    <text evidence="11">The sequence shown here is derived from an EMBL/GenBank/DDBJ whole genome shotgun (WGS) entry which is preliminary data.</text>
</comment>
<evidence type="ECO:0000256" key="4">
    <source>
        <dbReference type="ARBA" id="ARBA00022723"/>
    </source>
</evidence>
<dbReference type="Pfam" id="PF21170">
    <property type="entry name" value="FAN1_TPR"/>
    <property type="match status" value="1"/>
</dbReference>
<gene>
    <name evidence="11" type="ORF">V5O48_007490</name>
</gene>
<sequence>MSRALDLVFGIEDAAAPNAVEDLVDEHEAPQEAENGEENEEKAEQQKKRWKGPSAYIKVFEDPSRYTLTRLLQRNPGQWHPLTSMEKFKKELYKPDALLKSAEVLCSQSAMDLLSLACDDQPSTDEEAMEEGDILIQPTSTKTQQPDVIDLTLDSDDEQDTKTSSQIMIQCASSADTFFFCDDDTKMTLEEALARLSAEHLQTLAKDFKCYKPKSTKDAVVTALLGHARGQAILHVTPDGKGKGKANTKKGDGMKQTTLFGSGFVQKRTQEQLLLKKAREKLGFCLKINPVFDKLTARLNIIYYRRRVATELPAKPFTPSLLTVFKKRAYPQYTHNRSVIWPTRNDFLEYEKALHLQFLMSEAEIADVEEAKAVTSTPQKQKKAAAKKAEEENGESKAARRSRLVLGIFKRENVEQVWDACCAAEDAKAVGERRPELERFQCGHILTRLMSKAAGACGPLKQYEEEYRLLQKLLGQRFWRRGKRADWYTRRALITECYLAKTVPKKPDRAILRQALDGIVDALEDEDTHIVARPELVRRYQKLEKSLRIPERQRCKMDRELRQPRPVEYAGRRVYTTQAASPSSSKPEASSPNSDKENTSGDNANPDGMPINAELTSYFRKVAPHDPEKEEAAMLIANAALKAHWKWKGKSKWRGEGGGEVIVEELALQYYAKRGYKGFHAETSILTTIFALLFWDIIFADIPGAFETKFQAGPLDLAEDSFYYARKGLIEQRVKDIEAGHARRLVEKHDKMYRKRNTLCVGVRWDVCPPEDLLEAVECLKTETLVSICRLFCEDYAARARGVPDLFVWDYEKRECMFVEVKGPGDRASETQKLWFDTLLNAKADVEICRIVELTFKGVNSNKRKRENQRKAGEKAQAAREVSATGNDEEEYEPGYNDDDDDEMVEMKPPRTRRSRSATLVAVDDSEEEGQARASSPDIPLNEGKETGVKRKKPRTM</sequence>
<comment type="subcellular location">
    <subcellularLocation>
        <location evidence="8">Nucleus</location>
    </subcellularLocation>
</comment>
<feature type="domain" description="VRR-NUC" evidence="10">
    <location>
        <begin position="737"/>
        <end position="853"/>
    </location>
</feature>
<keyword evidence="8" id="KW-0227">DNA damage</keyword>
<keyword evidence="8" id="KW-0234">DNA repair</keyword>
<evidence type="ECO:0000313" key="11">
    <source>
        <dbReference type="EMBL" id="KAL0574476.1"/>
    </source>
</evidence>
<dbReference type="InterPro" id="IPR049132">
    <property type="entry name" value="FAN1-like_euk"/>
</dbReference>
<feature type="compositionally biased region" description="Acidic residues" evidence="9">
    <location>
        <begin position="887"/>
        <end position="904"/>
    </location>
</feature>
<evidence type="ECO:0000259" key="10">
    <source>
        <dbReference type="SMART" id="SM00990"/>
    </source>
</evidence>
<keyword evidence="4 8" id="KW-0479">Metal-binding</keyword>
<dbReference type="InterPro" id="IPR011856">
    <property type="entry name" value="tRNA_endonuc-like_dom_sf"/>
</dbReference>
<dbReference type="Proteomes" id="UP001465976">
    <property type="component" value="Unassembled WGS sequence"/>
</dbReference>